<dbReference type="STRING" id="1797513.A2782_04515"/>
<proteinExistence type="inferred from homology"/>
<evidence type="ECO:0000313" key="5">
    <source>
        <dbReference type="Proteomes" id="UP000177967"/>
    </source>
</evidence>
<reference evidence="4 5" key="1">
    <citation type="journal article" date="2016" name="Nat. Commun.">
        <title>Thousands of microbial genomes shed light on interconnected biogeochemical processes in an aquifer system.</title>
        <authorList>
            <person name="Anantharaman K."/>
            <person name="Brown C.T."/>
            <person name="Hug L.A."/>
            <person name="Sharon I."/>
            <person name="Castelle C.J."/>
            <person name="Probst A.J."/>
            <person name="Thomas B.C."/>
            <person name="Singh A."/>
            <person name="Wilkins M.J."/>
            <person name="Karaoz U."/>
            <person name="Brodie E.L."/>
            <person name="Williams K.H."/>
            <person name="Hubbard S.S."/>
            <person name="Banfield J.F."/>
        </authorList>
    </citation>
    <scope>NUCLEOTIDE SEQUENCE [LARGE SCALE GENOMIC DNA]</scope>
</reference>
<name>A0A1G1V3K5_9BACT</name>
<accession>A0A1G1V3K5</accession>
<gene>
    <name evidence="4" type="ORF">A2782_04515</name>
</gene>
<sequence length="358" mass="40096">MVRLYHTLRKFYLFPLRHKALIVWAGILLAFLAWLAPLFQFIPQALILGRGFLDGSVGSLRSSNDRTNFLILGLGGHKNDPAGMTDTQLLVSYDHANARHLMLSIPRDIWIPEINGKINSAYSYGNNSEGSGIDLTNSFMSQITGQPVHYSVVISFDGFVKVIDLLGGVDVGVDRSFTDPKYPVSGRENDLCDGDAETKCRWETLYFEQGKHHFNGTEALKFVRSRHAQGEEGTDFARAVRQQKVVLAVKEKLQSPFLWANPWKINQLLTMLGDVVETDIPQKDLGILARLFIFLNRQNVKSEILSVPESAPSLLFHPPVSPKYSDEWVLIPEGGNWDKVHLWVSCLLAQATCSISTN</sequence>
<dbReference type="Gene3D" id="3.40.630.190">
    <property type="entry name" value="LCP protein"/>
    <property type="match status" value="1"/>
</dbReference>
<protein>
    <recommendedName>
        <fullName evidence="3">Cell envelope-related transcriptional attenuator domain-containing protein</fullName>
    </recommendedName>
</protein>
<dbReference type="Proteomes" id="UP000177967">
    <property type="component" value="Unassembled WGS sequence"/>
</dbReference>
<dbReference type="AlphaFoldDB" id="A0A1G1V3K5"/>
<dbReference type="InterPro" id="IPR004474">
    <property type="entry name" value="LytR_CpsA_psr"/>
</dbReference>
<dbReference type="PANTHER" id="PTHR33392:SF6">
    <property type="entry name" value="POLYISOPRENYL-TEICHOIC ACID--PEPTIDOGLYCAN TEICHOIC ACID TRANSFERASE TAGU"/>
    <property type="match status" value="1"/>
</dbReference>
<dbReference type="PANTHER" id="PTHR33392">
    <property type="entry name" value="POLYISOPRENYL-TEICHOIC ACID--PEPTIDOGLYCAN TEICHOIC ACID TRANSFERASE TAGU"/>
    <property type="match status" value="1"/>
</dbReference>
<dbReference type="Pfam" id="PF03816">
    <property type="entry name" value="LytR_cpsA_psr"/>
    <property type="match status" value="1"/>
</dbReference>
<dbReference type="EMBL" id="MHBW01000003">
    <property type="protein sequence ID" value="OGY09937.1"/>
    <property type="molecule type" value="Genomic_DNA"/>
</dbReference>
<keyword evidence="2" id="KW-0472">Membrane</keyword>
<comment type="caution">
    <text evidence="4">The sequence shown here is derived from an EMBL/GenBank/DDBJ whole genome shotgun (WGS) entry which is preliminary data.</text>
</comment>
<dbReference type="InterPro" id="IPR050922">
    <property type="entry name" value="LytR/CpsA/Psr_CW_biosynth"/>
</dbReference>
<keyword evidence="2" id="KW-0812">Transmembrane</keyword>
<feature type="transmembrane region" description="Helical" evidence="2">
    <location>
        <begin position="21"/>
        <end position="42"/>
    </location>
</feature>
<keyword evidence="2" id="KW-1133">Transmembrane helix</keyword>
<evidence type="ECO:0000256" key="1">
    <source>
        <dbReference type="ARBA" id="ARBA00006068"/>
    </source>
</evidence>
<evidence type="ECO:0000313" key="4">
    <source>
        <dbReference type="EMBL" id="OGY09937.1"/>
    </source>
</evidence>
<organism evidence="4 5">
    <name type="scientific">Candidatus Blackburnbacteria bacterium RIFCSPHIGHO2_01_FULL_43_15b</name>
    <dbReference type="NCBI Taxonomy" id="1797513"/>
    <lineage>
        <taxon>Bacteria</taxon>
        <taxon>Candidatus Blackburniibacteriota</taxon>
    </lineage>
</organism>
<dbReference type="NCBIfam" id="TIGR00350">
    <property type="entry name" value="lytR_cpsA_psr"/>
    <property type="match status" value="1"/>
</dbReference>
<comment type="similarity">
    <text evidence="1">Belongs to the LytR/CpsA/Psr (LCP) family.</text>
</comment>
<feature type="domain" description="Cell envelope-related transcriptional attenuator" evidence="3">
    <location>
        <begin position="85"/>
        <end position="254"/>
    </location>
</feature>
<evidence type="ECO:0000256" key="2">
    <source>
        <dbReference type="SAM" id="Phobius"/>
    </source>
</evidence>
<evidence type="ECO:0000259" key="3">
    <source>
        <dbReference type="Pfam" id="PF03816"/>
    </source>
</evidence>